<evidence type="ECO:0000313" key="1">
    <source>
        <dbReference type="EMBL" id="EFL91463.1"/>
    </source>
</evidence>
<sequence>MSKEAVFTMKLEPELRAEFMAEANSAHRPASQVLRELMREFVQKQRESRKYDQFLLSKVEAGRMSMRSDIGRSNEEVEAEFCTRRTNAVQCESHHLDARGTERPCRYMGLHLD</sequence>
<keyword evidence="2" id="KW-1185">Reference proteome</keyword>
<evidence type="ECO:0000313" key="2">
    <source>
        <dbReference type="Proteomes" id="UP000005726"/>
    </source>
</evidence>
<protein>
    <submittedName>
        <fullName evidence="1">Addiction module</fullName>
    </submittedName>
</protein>
<dbReference type="RefSeq" id="WP_006705238.1">
    <property type="nucleotide sequence ID" value="NZ_CAWLGB010000041.1"/>
</dbReference>
<gene>
    <name evidence="1" type="ORF">REG_1599</name>
</gene>
<dbReference type="HOGENOM" id="CLU_166926_0_0_6"/>
<organism evidence="1 2">
    <name type="scientific">Candidatus Regiella insecticola LSR1</name>
    <dbReference type="NCBI Taxonomy" id="663321"/>
    <lineage>
        <taxon>Bacteria</taxon>
        <taxon>Pseudomonadati</taxon>
        <taxon>Pseudomonadota</taxon>
        <taxon>Gammaproteobacteria</taxon>
        <taxon>Enterobacterales</taxon>
        <taxon>Enterobacteriaceae</taxon>
        <taxon>aphid secondary symbionts</taxon>
        <taxon>Candidatus Regiella</taxon>
    </lineage>
</organism>
<dbReference type="Proteomes" id="UP000005726">
    <property type="component" value="Unassembled WGS sequence"/>
</dbReference>
<proteinExistence type="predicted"/>
<dbReference type="STRING" id="663321.REG_1599"/>
<dbReference type="eggNOG" id="ENOG5032TCY">
    <property type="taxonomic scope" value="Bacteria"/>
</dbReference>
<reference evidence="1" key="1">
    <citation type="journal article" date="2009" name="Environ. Microbiol.">
        <title>Dynamics of genome evolution in facultative symbionts of aphids.</title>
        <authorList>
            <person name="Degnan P.H."/>
            <person name="Leonardo T.E."/>
            <person name="Cass B.N."/>
            <person name="Hurwitz B."/>
            <person name="Stern D."/>
            <person name="Gibbs R.A."/>
            <person name="Richards S."/>
            <person name="Moran N.A."/>
        </authorList>
    </citation>
    <scope>NUCLEOTIDE SEQUENCE [LARGE SCALE GENOMIC DNA]</scope>
    <source>
        <strain evidence="1">LSR1</strain>
    </source>
</reference>
<dbReference type="EMBL" id="GL379629">
    <property type="protein sequence ID" value="EFL91463.1"/>
    <property type="molecule type" value="Genomic_DNA"/>
</dbReference>
<accession>E0WU52</accession>
<name>E0WU52_9ENTR</name>
<dbReference type="AlphaFoldDB" id="E0WU52"/>